<dbReference type="Pfam" id="PF09615">
    <property type="entry name" value="Cas_Csy3"/>
    <property type="match status" value="1"/>
</dbReference>
<sequence length="345" mass="38993">MKLPIQLAYQRSISPSDVVFFSIWPDGAKKPLRLHTRIVLGMKEGTSFAYDDKGKIKPKVNPNTLAEGNPHKIDYCSVPYGAEKIQCEFSVSFSSEVQTPYKCSDPIVRKTLNLLVDLYGQKIGWNELLTRYLVNIFSGKWLWGNTRHAYSTTIKATPWPWENGAVIFNDIRKNFSDRSAFERLEYWQALVEQASHAVTEPNGLFILELKASIELPTNSALKPSQVFKEATSGEKNRAYQTTEIEGIESPMIGCYKAGAAITTIDDWYPGAERPVRIGHYGVDRQNSTSYRHPDTHKDFFSLIKRADEFVELLSGSDDLSQETINDLHFVVANLIKGGLYQQKGN</sequence>
<dbReference type="AlphaFoldDB" id="A0A3N9TL70"/>
<reference evidence="1 2" key="1">
    <citation type="submission" date="2018-11" db="EMBL/GenBank/DDBJ databases">
        <title>Vibrio LJC006 sp. nov., isolated from seawater during the bloom of the enteromorpha.</title>
        <authorList>
            <person name="Liang J."/>
        </authorList>
    </citation>
    <scope>NUCLEOTIDE SEQUENCE [LARGE SCALE GENOMIC DNA]</scope>
    <source>
        <strain evidence="1 2">LJC006</strain>
    </source>
</reference>
<dbReference type="Proteomes" id="UP000281112">
    <property type="component" value="Unassembled WGS sequence"/>
</dbReference>
<dbReference type="EMBL" id="RJVQ01000001">
    <property type="protein sequence ID" value="RQW65148.1"/>
    <property type="molecule type" value="Genomic_DNA"/>
</dbReference>
<dbReference type="RefSeq" id="WP_124935802.1">
    <property type="nucleotide sequence ID" value="NZ_RJVQ01000001.1"/>
</dbReference>
<accession>A0A3N9TL70</accession>
<keyword evidence="2" id="KW-1185">Reference proteome</keyword>
<dbReference type="InterPro" id="IPR013399">
    <property type="entry name" value="CRISPR-assoc_prot_Csy3"/>
</dbReference>
<organism evidence="1 2">
    <name type="scientific">Vibrio viridaestus</name>
    <dbReference type="NCBI Taxonomy" id="2487322"/>
    <lineage>
        <taxon>Bacteria</taxon>
        <taxon>Pseudomonadati</taxon>
        <taxon>Pseudomonadota</taxon>
        <taxon>Gammaproteobacteria</taxon>
        <taxon>Vibrionales</taxon>
        <taxon>Vibrionaceae</taxon>
        <taxon>Vibrio</taxon>
    </lineage>
</organism>
<protein>
    <submittedName>
        <fullName evidence="1">Type I-F CRISPR-associated protein Csy3</fullName>
    </submittedName>
</protein>
<gene>
    <name evidence="1" type="primary">csy3</name>
    <name evidence="1" type="ORF">EES38_03700</name>
</gene>
<evidence type="ECO:0000313" key="1">
    <source>
        <dbReference type="EMBL" id="RQW65148.1"/>
    </source>
</evidence>
<comment type="caution">
    <text evidence="1">The sequence shown here is derived from an EMBL/GenBank/DDBJ whole genome shotgun (WGS) entry which is preliminary data.</text>
</comment>
<evidence type="ECO:0000313" key="2">
    <source>
        <dbReference type="Proteomes" id="UP000281112"/>
    </source>
</evidence>
<dbReference type="NCBIfam" id="TIGR02566">
    <property type="entry name" value="cas_Csy3"/>
    <property type="match status" value="1"/>
</dbReference>
<dbReference type="OrthoDB" id="240864at2"/>
<proteinExistence type="predicted"/>
<name>A0A3N9TL70_9VIBR</name>